<evidence type="ECO:0000256" key="2">
    <source>
        <dbReference type="SAM" id="Phobius"/>
    </source>
</evidence>
<proteinExistence type="predicted"/>
<evidence type="ECO:0000313" key="4">
    <source>
        <dbReference type="WBParaSite" id="nRc.2.0.1.t36285-RA"/>
    </source>
</evidence>
<dbReference type="PANTHER" id="PTHR34851">
    <property type="entry name" value="PROTEIN CBG05235-RELATED"/>
    <property type="match status" value="1"/>
</dbReference>
<dbReference type="Proteomes" id="UP000887565">
    <property type="component" value="Unplaced"/>
</dbReference>
<reference evidence="4" key="1">
    <citation type="submission" date="2022-11" db="UniProtKB">
        <authorList>
            <consortium name="WormBaseParasite"/>
        </authorList>
    </citation>
    <scope>IDENTIFICATION</scope>
</reference>
<protein>
    <submittedName>
        <fullName evidence="4">Uncharacterized protein</fullName>
    </submittedName>
</protein>
<name>A0A915KD30_ROMCU</name>
<keyword evidence="2" id="KW-1133">Transmembrane helix</keyword>
<evidence type="ECO:0000256" key="1">
    <source>
        <dbReference type="SAM" id="MobiDB-lite"/>
    </source>
</evidence>
<organism evidence="3 4">
    <name type="scientific">Romanomermis culicivorax</name>
    <name type="common">Nematode worm</name>
    <dbReference type="NCBI Taxonomy" id="13658"/>
    <lineage>
        <taxon>Eukaryota</taxon>
        <taxon>Metazoa</taxon>
        <taxon>Ecdysozoa</taxon>
        <taxon>Nematoda</taxon>
        <taxon>Enoplea</taxon>
        <taxon>Dorylaimia</taxon>
        <taxon>Mermithida</taxon>
        <taxon>Mermithoidea</taxon>
        <taxon>Mermithidae</taxon>
        <taxon>Romanomermis</taxon>
    </lineage>
</organism>
<evidence type="ECO:0000313" key="3">
    <source>
        <dbReference type="Proteomes" id="UP000887565"/>
    </source>
</evidence>
<feature type="region of interest" description="Disordered" evidence="1">
    <location>
        <begin position="175"/>
        <end position="230"/>
    </location>
</feature>
<feature type="transmembrane region" description="Helical" evidence="2">
    <location>
        <begin position="61"/>
        <end position="84"/>
    </location>
</feature>
<feature type="transmembrane region" description="Helical" evidence="2">
    <location>
        <begin position="23"/>
        <end position="49"/>
    </location>
</feature>
<keyword evidence="2" id="KW-0472">Membrane</keyword>
<feature type="compositionally biased region" description="Low complexity" evidence="1">
    <location>
        <begin position="184"/>
        <end position="198"/>
    </location>
</feature>
<accession>A0A915KD30</accession>
<dbReference type="WBParaSite" id="nRc.2.0.1.t36285-RA">
    <property type="protein sequence ID" value="nRc.2.0.1.t36285-RA"/>
    <property type="gene ID" value="nRc.2.0.1.g36285"/>
</dbReference>
<dbReference type="AlphaFoldDB" id="A0A915KD30"/>
<keyword evidence="2" id="KW-0812">Transmembrane</keyword>
<dbReference type="PANTHER" id="PTHR34851:SF5">
    <property type="entry name" value="MARVEL DOMAIN-CONTAINING PROTEIN"/>
    <property type="match status" value="1"/>
</dbReference>
<keyword evidence="3" id="KW-1185">Reference proteome</keyword>
<feature type="transmembrane region" description="Helical" evidence="2">
    <location>
        <begin position="113"/>
        <end position="135"/>
    </location>
</feature>
<sequence length="230" mass="25472">MNCKFSSKFYAVDSKSDYKSGSLIYISPVVSSIFFAANVIAVIFLFLAVCKQVPKYLKPMLVVLALSALFSGLTVLILILGLTMDSEYLIEFLRIRLRTKGADPQKIPSKKELTGAAILAIFVCLFSMLIQIWWYNVVKACHVYLQEKSVWHSYRPSIGQSVTYGGADVSSRPLVQNFHSGRSPQQQQPQTTVAPQQPWHAVGGGQNPDVAGTYSHPPPPYSEVVKQDVV</sequence>